<dbReference type="SMR" id="A0A166VC81"/>
<dbReference type="EMBL" id="KU593569">
    <property type="protein sequence ID" value="ANA76497.1"/>
    <property type="molecule type" value="Genomic_DNA"/>
</dbReference>
<organism evidence="1">
    <name type="scientific">Zea mays subsp. mays</name>
    <name type="common">maize</name>
    <dbReference type="NCBI Taxonomy" id="381124"/>
    <lineage>
        <taxon>Eukaryota</taxon>
        <taxon>Viridiplantae</taxon>
        <taxon>Streptophyta</taxon>
        <taxon>Embryophyta</taxon>
        <taxon>Tracheophyta</taxon>
        <taxon>Spermatophyta</taxon>
        <taxon>Magnoliopsida</taxon>
        <taxon>Liliopsida</taxon>
        <taxon>Poales</taxon>
        <taxon>Poaceae</taxon>
        <taxon>PACMAD clade</taxon>
        <taxon>Panicoideae</taxon>
        <taxon>Andropogonodae</taxon>
        <taxon>Andropogoneae</taxon>
        <taxon>Tripsacinae</taxon>
        <taxon>Zea</taxon>
    </lineage>
</organism>
<proteinExistence type="predicted"/>
<evidence type="ECO:0000313" key="1">
    <source>
        <dbReference type="EMBL" id="ANA76495.1"/>
    </source>
</evidence>
<name>A0A166VC81_MAIZE</name>
<dbReference type="AlphaFoldDB" id="A0A166VC81"/>
<sequence length="36" mass="4272">MIYVYRLEYVMSLKSATIDLTDRLTRWLQQLPAIGI</sequence>
<evidence type="ECO:0000313" key="2">
    <source>
        <dbReference type="EMBL" id="ANA76497.1"/>
    </source>
</evidence>
<accession>A0A166VC81</accession>
<protein>
    <submittedName>
        <fullName evidence="1">Uncharacterized protein</fullName>
    </submittedName>
</protein>
<reference evidence="1" key="1">
    <citation type="journal article" date="2016" name="Proc. Natl. Acad. Sci. U.S.A.">
        <title>Gene duplication confers enhanced expression of 27-kDa gamma-zein for endosperm modification in quality protein maize.</title>
        <authorList>
            <person name="Liu H."/>
            <person name="Shi J."/>
            <person name="Sun C."/>
            <person name="Gong H."/>
            <person name="Fan X."/>
            <person name="Qiu F."/>
            <person name="Huang X."/>
            <person name="Feng Q."/>
            <person name="Zheng X."/>
            <person name="Yuan N."/>
            <person name="Li C."/>
            <person name="Zhang Z."/>
            <person name="Deng Y."/>
            <person name="Wang J."/>
            <person name="Pan G."/>
            <person name="Han B."/>
            <person name="Lai J."/>
            <person name="Wu Y."/>
        </authorList>
    </citation>
    <scope>NUCLEOTIDE SEQUENCE</scope>
</reference>
<gene>
    <name evidence="1" type="ORF">GRMZM2G565441.1</name>
    <name evidence="2" type="ORF">GRMZM2G565441.2</name>
</gene>
<dbReference type="EMBL" id="KU593569">
    <property type="protein sequence ID" value="ANA76495.1"/>
    <property type="molecule type" value="Genomic_DNA"/>
</dbReference>
<dbReference type="EMBL" id="KU593570">
    <property type="protein sequence ID" value="ANA76501.1"/>
    <property type="molecule type" value="Genomic_DNA"/>
</dbReference>